<organism evidence="1 2">
    <name type="scientific">Acinetobacter gandensis</name>
    <dbReference type="NCBI Taxonomy" id="1443941"/>
    <lineage>
        <taxon>Bacteria</taxon>
        <taxon>Pseudomonadati</taxon>
        <taxon>Pseudomonadota</taxon>
        <taxon>Gammaproteobacteria</taxon>
        <taxon>Moraxellales</taxon>
        <taxon>Moraxellaceae</taxon>
        <taxon>Acinetobacter</taxon>
    </lineage>
</organism>
<accession>A0A1A7RF28</accession>
<dbReference type="STRING" id="1443941.A9J31_00985"/>
<evidence type="ECO:0000313" key="2">
    <source>
        <dbReference type="Proteomes" id="UP000185753"/>
    </source>
</evidence>
<protein>
    <submittedName>
        <fullName evidence="1">Uncharacterized protein</fullName>
    </submittedName>
</protein>
<name>A0A1A7RF28_9GAMM</name>
<dbReference type="EMBL" id="LZDS01000001">
    <property type="protein sequence ID" value="OBX30114.1"/>
    <property type="molecule type" value="Genomic_DNA"/>
</dbReference>
<dbReference type="OrthoDB" id="6698530at2"/>
<keyword evidence="2" id="KW-1185">Reference proteome</keyword>
<comment type="caution">
    <text evidence="1">The sequence shown here is derived from an EMBL/GenBank/DDBJ whole genome shotgun (WGS) entry which is preliminary data.</text>
</comment>
<evidence type="ECO:0000313" key="1">
    <source>
        <dbReference type="EMBL" id="OBX30114.1"/>
    </source>
</evidence>
<dbReference type="Proteomes" id="UP000185753">
    <property type="component" value="Unassembled WGS sequence"/>
</dbReference>
<dbReference type="RefSeq" id="WP_067761641.1">
    <property type="nucleotide sequence ID" value="NZ_VZOF01000004.1"/>
</dbReference>
<proteinExistence type="predicted"/>
<reference evidence="2" key="1">
    <citation type="submission" date="2016-06" db="EMBL/GenBank/DDBJ databases">
        <authorList>
            <person name="Radolfova-Krizova L."/>
            <person name="Nemec A."/>
        </authorList>
    </citation>
    <scope>NUCLEOTIDE SEQUENCE [LARGE SCALE GENOMIC DNA]</scope>
    <source>
        <strain evidence="2">ANC 4275</strain>
    </source>
</reference>
<dbReference type="AlphaFoldDB" id="A0A1A7RF28"/>
<gene>
    <name evidence="1" type="ORF">A9J31_00985</name>
</gene>
<sequence>MECNCSETIDKFNILLEQSYKGCLKEFCLDFDIKNRGQSFYKKVQKSRNRMMKQKVSSETIEEFQKYICFLEFKILEKDCSWEEKKALSDFKSLL</sequence>